<feature type="signal peptide" evidence="2">
    <location>
        <begin position="1"/>
        <end position="16"/>
    </location>
</feature>
<protein>
    <submittedName>
        <fullName evidence="3">Matrix extracellular phosphoglycoprotein</fullName>
    </submittedName>
</protein>
<dbReference type="GO" id="GO:0031214">
    <property type="term" value="P:biomineral tissue development"/>
    <property type="evidence" value="ECO:0007669"/>
    <property type="project" value="InterPro"/>
</dbReference>
<gene>
    <name evidence="3" type="primary">MEPE</name>
</gene>
<feature type="chain" id="PRO_5003081855" evidence="2">
    <location>
        <begin position="17"/>
        <end position="557"/>
    </location>
</feature>
<feature type="compositionally biased region" description="Basic and acidic residues" evidence="1">
    <location>
        <begin position="395"/>
        <end position="407"/>
    </location>
</feature>
<feature type="region of interest" description="Disordered" evidence="1">
    <location>
        <begin position="124"/>
        <end position="157"/>
    </location>
</feature>
<proteinExistence type="predicted"/>
<dbReference type="GO" id="GO:0031012">
    <property type="term" value="C:extracellular matrix"/>
    <property type="evidence" value="ECO:0007669"/>
    <property type="project" value="TreeGrafter"/>
</dbReference>
<evidence type="ECO:0000313" key="3">
    <source>
        <dbReference type="EMBL" id="ACS37522.1"/>
    </source>
</evidence>
<feature type="compositionally biased region" description="Low complexity" evidence="1">
    <location>
        <begin position="453"/>
        <end position="462"/>
    </location>
</feature>
<accession>D6C6L3</accession>
<feature type="compositionally biased region" description="Basic and acidic residues" evidence="1">
    <location>
        <begin position="425"/>
        <end position="452"/>
    </location>
</feature>
<evidence type="ECO:0000256" key="1">
    <source>
        <dbReference type="SAM" id="MobiDB-lite"/>
    </source>
</evidence>
<organism evidence="3">
    <name type="scientific">Dasypus novemcinctus</name>
    <name type="common">Nine-banded armadillo</name>
    <dbReference type="NCBI Taxonomy" id="9361"/>
    <lineage>
        <taxon>Eukaryota</taxon>
        <taxon>Metazoa</taxon>
        <taxon>Chordata</taxon>
        <taxon>Craniata</taxon>
        <taxon>Vertebrata</taxon>
        <taxon>Euteleostomi</taxon>
        <taxon>Mammalia</taxon>
        <taxon>Eutheria</taxon>
        <taxon>Xenarthra</taxon>
        <taxon>Cingulata</taxon>
        <taxon>Dasypodidae</taxon>
        <taxon>Dasypus</taxon>
    </lineage>
</organism>
<feature type="compositionally biased region" description="Basic and acidic residues" evidence="1">
    <location>
        <begin position="126"/>
        <end position="139"/>
    </location>
</feature>
<feature type="region of interest" description="Disordered" evidence="1">
    <location>
        <begin position="262"/>
        <end position="557"/>
    </location>
</feature>
<sequence>MQVVCLGLLLFSLAWAAPTFQPQTEKTKQGCVEEQRITSKGHHEKHGSYIYVYTAPGRKNQTDMKQEERNKDNIALHHLGKKRKQEPPPKENIVQERKENLFLHEANGKSSQSQNLFTNKQTLNENHNKSNKEKAHNDLNKSIYPESPGNNEAENGNDALSKLHGQEEYSAALVRNNMRHVMGPVTVIKLLGDRKKKNKLRMVLSKTRAGAYYAEASPKGKKNHQRDTHAQKVPVKNKSTHQSQYNTDSLTQLSKVKRIPSDFEGSGDTDLQARGDNNISPFSGDGQPFEDTPGKGGAIFGPDLDHIDVQTGFSGPSEGETPTPDTGAPGYNEIPEKEENGGNAVGTREATREADAAGVSLVEGGNDIIGSTNFKELPGKEGNRVDAGSQNAHQGKVEFHYPHGPSKERKKGGSSGTMESTADNEILKMAKVVLEKVQEHSHKNQVSVHEKQSFSGKSKSQSLLTPSPGFDNEIKNEVGPYNGPNNERNTITHGNGRKNYYIPHRQNTSSWNKGMSQRKGSWNYRKPQSSSNASRSPRKGDSSESSASDSSSESDGD</sequence>
<dbReference type="PANTHER" id="PTHR16510">
    <property type="entry name" value="EXTRACELLULAR MATRIX PHOSPHOGLYCOPROTEIN WITH ASARM MOTIF"/>
    <property type="match status" value="1"/>
</dbReference>
<dbReference type="AlphaFoldDB" id="D6C6L3"/>
<name>D6C6L3_DASNO</name>
<dbReference type="PANTHER" id="PTHR16510:SF4">
    <property type="entry name" value="MATRIX EXTRACELLULAR PHOSPHOGLYCOPROTEIN"/>
    <property type="match status" value="1"/>
</dbReference>
<dbReference type="GO" id="GO:1990430">
    <property type="term" value="F:extracellular matrix protein binding"/>
    <property type="evidence" value="ECO:0007669"/>
    <property type="project" value="TreeGrafter"/>
</dbReference>
<keyword evidence="2" id="KW-0732">Signal</keyword>
<evidence type="ECO:0000256" key="2">
    <source>
        <dbReference type="SAM" id="SignalP"/>
    </source>
</evidence>
<dbReference type="Pfam" id="PF07175">
    <property type="entry name" value="Osteoregulin"/>
    <property type="match status" value="1"/>
</dbReference>
<reference evidence="3" key="1">
    <citation type="journal article" date="2010" name="Cell. Mol. Life Sci.">
        <title>MEPE evolution in mammals reveals regions and residues of prime functional importance.</title>
        <authorList>
            <person name="Bardet C."/>
            <person name="Delgado S."/>
            <person name="Sire J.Y."/>
        </authorList>
    </citation>
    <scope>NUCLEOTIDE SEQUENCE</scope>
</reference>
<dbReference type="InterPro" id="IPR009837">
    <property type="entry name" value="MEPE"/>
</dbReference>
<feature type="region of interest" description="Disordered" evidence="1">
    <location>
        <begin position="214"/>
        <end position="246"/>
    </location>
</feature>
<dbReference type="EMBL" id="FJ999672">
    <property type="protein sequence ID" value="ACS37522.1"/>
    <property type="molecule type" value="Genomic_DNA"/>
</dbReference>
<feature type="compositionally biased region" description="Polar residues" evidence="1">
    <location>
        <begin position="483"/>
        <end position="493"/>
    </location>
</feature>
<feature type="compositionally biased region" description="Polar residues" evidence="1">
    <location>
        <begin position="505"/>
        <end position="535"/>
    </location>
</feature>